<sequence length="70" mass="8110">MSLRENGHRFCLSPDWQRARWLSPTIRSAMYPDWLDVTDMDSDELAELLIQKLLPPGPQEFRAAQGELPI</sequence>
<reference evidence="1 2" key="1">
    <citation type="submission" date="2019-03" db="EMBL/GenBank/DDBJ databases">
        <title>Genomic Encyclopedia of Type Strains, Phase IV (KMG-IV): sequencing the most valuable type-strain genomes for metagenomic binning, comparative biology and taxonomic classification.</title>
        <authorList>
            <person name="Goeker M."/>
        </authorList>
    </citation>
    <scope>NUCLEOTIDE SEQUENCE [LARGE SCALE GENOMIC DNA]</scope>
    <source>
        <strain evidence="1 2">DSM 2286</strain>
    </source>
</reference>
<dbReference type="EMBL" id="SMMU01000009">
    <property type="protein sequence ID" value="TCL32011.1"/>
    <property type="molecule type" value="Genomic_DNA"/>
</dbReference>
<comment type="caution">
    <text evidence="1">The sequence shown here is derived from an EMBL/GenBank/DDBJ whole genome shotgun (WGS) entry which is preliminary data.</text>
</comment>
<dbReference type="RefSeq" id="WP_131303030.1">
    <property type="nucleotide sequence ID" value="NZ_JBHLST010000040.1"/>
</dbReference>
<accession>A0A4R1PNP0</accession>
<evidence type="ECO:0000313" key="1">
    <source>
        <dbReference type="EMBL" id="TCL32011.1"/>
    </source>
</evidence>
<dbReference type="AlphaFoldDB" id="A0A4R1PNP0"/>
<evidence type="ECO:0000313" key="2">
    <source>
        <dbReference type="Proteomes" id="UP000295169"/>
    </source>
</evidence>
<proteinExistence type="predicted"/>
<protein>
    <submittedName>
        <fullName evidence="1">Uncharacterized protein</fullName>
    </submittedName>
</protein>
<name>A0A4R1PNP0_9GAMM</name>
<dbReference type="Proteomes" id="UP000295169">
    <property type="component" value="Unassembled WGS sequence"/>
</dbReference>
<gene>
    <name evidence="1" type="ORF">EV691_1095</name>
</gene>
<organism evidence="1 2">
    <name type="scientific">Azotobacter chroococcum</name>
    <dbReference type="NCBI Taxonomy" id="353"/>
    <lineage>
        <taxon>Bacteria</taxon>
        <taxon>Pseudomonadati</taxon>
        <taxon>Pseudomonadota</taxon>
        <taxon>Gammaproteobacteria</taxon>
        <taxon>Pseudomonadales</taxon>
        <taxon>Pseudomonadaceae</taxon>
        <taxon>Azotobacter</taxon>
    </lineage>
</organism>